<reference evidence="2 3" key="1">
    <citation type="submission" date="2018-12" db="EMBL/GenBank/DDBJ databases">
        <authorList>
            <person name="Li K."/>
        </authorList>
    </citation>
    <scope>NUCLEOTIDE SEQUENCE [LARGE SCALE GENOMIC DNA]</scope>
    <source>
        <strain evidence="3">CR22</strain>
    </source>
</reference>
<dbReference type="EMBL" id="CP034463">
    <property type="protein sequence ID" value="AZP22507.1"/>
    <property type="molecule type" value="Genomic_DNA"/>
</dbReference>
<accession>A0A3Q9C5R4</accession>
<dbReference type="SUPFAM" id="SSF51735">
    <property type="entry name" value="NAD(P)-binding Rossmann-fold domains"/>
    <property type="match status" value="1"/>
</dbReference>
<dbReference type="RefSeq" id="WP_126276309.1">
    <property type="nucleotide sequence ID" value="NZ_CP034463.1"/>
</dbReference>
<sequence length="103" mass="11280">MKAVIVGSAGGIGSSAAFNLLSTRGAYEIVLVDTRPNMITRHTADNARIVEERLHPVREAGADFHGLRRTAEVLEGSDRALSPLPGERVQDFRDRDRVQRADV</sequence>
<keyword evidence="3" id="KW-1185">Reference proteome</keyword>
<dbReference type="AlphaFoldDB" id="A0A3Q9C5R4"/>
<proteinExistence type="predicted"/>
<dbReference type="InterPro" id="IPR036291">
    <property type="entry name" value="NAD(P)-bd_dom_sf"/>
</dbReference>
<protein>
    <submittedName>
        <fullName evidence="2">Uncharacterized protein</fullName>
    </submittedName>
</protein>
<dbReference type="Proteomes" id="UP000280197">
    <property type="component" value="Chromosome"/>
</dbReference>
<feature type="compositionally biased region" description="Basic and acidic residues" evidence="1">
    <location>
        <begin position="88"/>
        <end position="103"/>
    </location>
</feature>
<feature type="region of interest" description="Disordered" evidence="1">
    <location>
        <begin position="78"/>
        <end position="103"/>
    </location>
</feature>
<evidence type="ECO:0000256" key="1">
    <source>
        <dbReference type="SAM" id="MobiDB-lite"/>
    </source>
</evidence>
<dbReference type="Gene3D" id="3.40.50.720">
    <property type="entry name" value="NAD(P)-binding Rossmann-like Domain"/>
    <property type="match status" value="1"/>
</dbReference>
<organism evidence="2 3">
    <name type="scientific">Streptomyces aquilus</name>
    <dbReference type="NCBI Taxonomy" id="2548456"/>
    <lineage>
        <taxon>Bacteria</taxon>
        <taxon>Bacillati</taxon>
        <taxon>Actinomycetota</taxon>
        <taxon>Actinomycetes</taxon>
        <taxon>Kitasatosporales</taxon>
        <taxon>Streptomycetaceae</taxon>
        <taxon>Streptomyces</taxon>
    </lineage>
</organism>
<evidence type="ECO:0000313" key="3">
    <source>
        <dbReference type="Proteomes" id="UP000280197"/>
    </source>
</evidence>
<dbReference type="KEGG" id="saqu:EJC51_44410"/>
<evidence type="ECO:0000313" key="2">
    <source>
        <dbReference type="EMBL" id="AZP22507.1"/>
    </source>
</evidence>
<gene>
    <name evidence="2" type="ORF">EJC51_44410</name>
</gene>
<name>A0A3Q9C5R4_9ACTN</name>